<evidence type="ECO:0000256" key="5">
    <source>
        <dbReference type="ARBA" id="ARBA00023254"/>
    </source>
</evidence>
<dbReference type="InterPro" id="IPR045076">
    <property type="entry name" value="MutS"/>
</dbReference>
<name>A0AAN7SP34_9COLE</name>
<keyword evidence="3" id="KW-0067">ATP-binding</keyword>
<keyword evidence="2" id="KW-0547">Nucleotide-binding</keyword>
<feature type="region of interest" description="Disordered" evidence="6">
    <location>
        <begin position="1236"/>
        <end position="1257"/>
    </location>
</feature>
<keyword evidence="5" id="KW-0469">Meiosis</keyword>
<organism evidence="8 9">
    <name type="scientific">Aquatica leii</name>
    <dbReference type="NCBI Taxonomy" id="1421715"/>
    <lineage>
        <taxon>Eukaryota</taxon>
        <taxon>Metazoa</taxon>
        <taxon>Ecdysozoa</taxon>
        <taxon>Arthropoda</taxon>
        <taxon>Hexapoda</taxon>
        <taxon>Insecta</taxon>
        <taxon>Pterygota</taxon>
        <taxon>Neoptera</taxon>
        <taxon>Endopterygota</taxon>
        <taxon>Coleoptera</taxon>
        <taxon>Polyphaga</taxon>
        <taxon>Elateriformia</taxon>
        <taxon>Elateroidea</taxon>
        <taxon>Lampyridae</taxon>
        <taxon>Luciolinae</taxon>
        <taxon>Aquatica</taxon>
    </lineage>
</organism>
<dbReference type="Pfam" id="PF05188">
    <property type="entry name" value="MutS_II"/>
    <property type="match status" value="1"/>
</dbReference>
<feature type="compositionally biased region" description="Polar residues" evidence="6">
    <location>
        <begin position="1247"/>
        <end position="1257"/>
    </location>
</feature>
<dbReference type="Gene3D" id="1.10.1420.10">
    <property type="match status" value="2"/>
</dbReference>
<evidence type="ECO:0000313" key="9">
    <source>
        <dbReference type="Proteomes" id="UP001353858"/>
    </source>
</evidence>
<reference evidence="9" key="1">
    <citation type="submission" date="2023-01" db="EMBL/GenBank/DDBJ databases">
        <title>Key to firefly adult light organ development and bioluminescence: homeobox transcription factors regulate luciferase expression and transportation to peroxisome.</title>
        <authorList>
            <person name="Fu X."/>
        </authorList>
    </citation>
    <scope>NUCLEOTIDE SEQUENCE [LARGE SCALE GENOMIC DNA]</scope>
</reference>
<proteinExistence type="inferred from homology"/>
<dbReference type="GO" id="GO:0007131">
    <property type="term" value="P:reciprocal meiotic recombination"/>
    <property type="evidence" value="ECO:0007669"/>
    <property type="project" value="TreeGrafter"/>
</dbReference>
<protein>
    <recommendedName>
        <fullName evidence="7">DNA mismatch repair proteins mutS family domain-containing protein</fullName>
    </recommendedName>
</protein>
<evidence type="ECO:0000256" key="6">
    <source>
        <dbReference type="SAM" id="MobiDB-lite"/>
    </source>
</evidence>
<dbReference type="GO" id="GO:0005634">
    <property type="term" value="C:nucleus"/>
    <property type="evidence" value="ECO:0007669"/>
    <property type="project" value="TreeGrafter"/>
</dbReference>
<dbReference type="GO" id="GO:0006298">
    <property type="term" value="P:mismatch repair"/>
    <property type="evidence" value="ECO:0007669"/>
    <property type="project" value="InterPro"/>
</dbReference>
<dbReference type="Gene3D" id="3.40.50.300">
    <property type="entry name" value="P-loop containing nucleotide triphosphate hydrolases"/>
    <property type="match status" value="1"/>
</dbReference>
<dbReference type="SUPFAM" id="SSF53150">
    <property type="entry name" value="DNA repair protein MutS, domain II"/>
    <property type="match status" value="1"/>
</dbReference>
<dbReference type="SUPFAM" id="SSF52540">
    <property type="entry name" value="P-loop containing nucleoside triphosphate hydrolases"/>
    <property type="match status" value="1"/>
</dbReference>
<feature type="domain" description="DNA mismatch repair proteins mutS family" evidence="7">
    <location>
        <begin position="689"/>
        <end position="705"/>
    </location>
</feature>
<keyword evidence="4" id="KW-0238">DNA-binding</keyword>
<dbReference type="PROSITE" id="PS00486">
    <property type="entry name" value="DNA_MISMATCH_REPAIR_2"/>
    <property type="match status" value="1"/>
</dbReference>
<dbReference type="InterPro" id="IPR027417">
    <property type="entry name" value="P-loop_NTPase"/>
</dbReference>
<dbReference type="Pfam" id="PF00488">
    <property type="entry name" value="MutS_V"/>
    <property type="match status" value="1"/>
</dbReference>
<gene>
    <name evidence="8" type="ORF">RN001_007999</name>
</gene>
<keyword evidence="9" id="KW-1185">Reference proteome</keyword>
<dbReference type="GO" id="GO:0005524">
    <property type="term" value="F:ATP binding"/>
    <property type="evidence" value="ECO:0007669"/>
    <property type="project" value="UniProtKB-KW"/>
</dbReference>
<dbReference type="PANTHER" id="PTHR11361">
    <property type="entry name" value="DNA MISMATCH REPAIR PROTEIN MUTS FAMILY MEMBER"/>
    <property type="match status" value="1"/>
</dbReference>
<accession>A0AAN7SP34</accession>
<dbReference type="FunFam" id="3.30.420.110:FF:000003">
    <property type="entry name" value="mutS protein homolog 4"/>
    <property type="match status" value="1"/>
</dbReference>
<evidence type="ECO:0000256" key="4">
    <source>
        <dbReference type="ARBA" id="ARBA00023125"/>
    </source>
</evidence>
<dbReference type="Pfam" id="PF05192">
    <property type="entry name" value="MutS_III"/>
    <property type="match status" value="1"/>
</dbReference>
<dbReference type="EMBL" id="JARPUR010000003">
    <property type="protein sequence ID" value="KAK4879853.1"/>
    <property type="molecule type" value="Genomic_DNA"/>
</dbReference>
<dbReference type="Proteomes" id="UP001353858">
    <property type="component" value="Unassembled WGS sequence"/>
</dbReference>
<evidence type="ECO:0000256" key="2">
    <source>
        <dbReference type="ARBA" id="ARBA00022741"/>
    </source>
</evidence>
<dbReference type="GO" id="GO:0140664">
    <property type="term" value="F:ATP-dependent DNA damage sensor activity"/>
    <property type="evidence" value="ECO:0007669"/>
    <property type="project" value="InterPro"/>
</dbReference>
<comment type="similarity">
    <text evidence="1">Belongs to the DNA mismatch repair MutS family.</text>
</comment>
<comment type="caution">
    <text evidence="8">The sequence shown here is derived from an EMBL/GenBank/DDBJ whole genome shotgun (WGS) entry which is preliminary data.</text>
</comment>
<sequence length="1847" mass="210414">MNMNDSLYGRGRGRGRGRSMKVVPIQGALNRIPKQPTRKTKTNSSPFTASSSHVNWKSCSNSTKRINSGCNTGMSTWTRSSTESESHIIVALSEGRGEAICEVGIAAINISHSTLILCQISDTQSYVNTLTKINIFNPTEILIPMTFVESFTTNRLFEKVKAQFNNVKITGVNRSTFSRNLGMQYVKQLCVTNMNSVLLVLQHRYYALAAAAALLSYAETNLYVIYAKESIKIEYQESEGYAIIDVATADRLELVASARPTIKRKYTCLFDILNYCYTKVGKLSLRASILQPPCLVPDIEARLECVTELLEHGELLTDIKIALQKLTKIDQLLTLATVLPDHAQNCSDRQLNYLLLLNSILEQIPCLQEIFQNCNQPFFAELKATLNNPAFTEIKDILRTLINTDAHPAKGKYGTIQRCFAIKSGVNHLLDLVRKSYSERLDEAREYVKELGEKYSLSLTLNNTQQKGYHIVLTLNAHQKKTLKKCDLPDEFIQVDRLSSTFTMKTQTLIDLSSRIENINMEILKMSNIMIHKLLIAIRKHVGVFYLLCENISKLDMIQALAQASSNINYVRPKFANYLEILQGKHPLLNFLYCVEPSGNSVFASEEYNMNIITGPNGSGKSIFIRQIVLLQIMAQVGCYVPAESATFRVADRILARVYLEDNMTCGASAFALEMKEIQYFLTVLTKNTVIIVDELCRSTSTVEGTAIAMSICIKLLETPAFVFFTTHFKLLTILYDIYINVKLWQMETLTEIINEKIILRFQYNVIPGVTSLEHYGIFLAKSSWPDNLIECAQKVLEQLSLLQKPRLDRKKIHPAVRLKYDLESKFKLLKMKGKLTRQVINELTNEYTEQLKQLDTNFIQNVNIFQTSNKLDYINTTGNICDYYNTEKANTSYQDLSQNLSVIIQEKIKNFGEFTRELQQDENIIRDINIVAEPQLSFQEMEYESVDEKDFISNDLDYSYNSMFEPEIMIKTGDKNLSFTMNDSIHEPEQLFIGTNTNVFSRDFNKTIHNTSCDSINQIKFSLPLQHHIERTSTPVAVNFNQTLFDQSQIIATKSTEQANKFIVHSDTKHDENMKSLNRTGSNAFTFDNFNPNMVQNLSLQQEAFSNQCENFTVIQNERQSKKSTTITTSSSTKWLEKQNQSWKEAVHIYPNLQKNKMECTKINNNNIQNHKDLTSHQNSCNRNNSSFESMWKNGHKTSLCETKLTESSCTETSICEELYRNTISSNLNQFKGMEEAKGEPRHQHSTGSEKWLESNNSRMNKVTKTSSLTITENPLSINQSNDTFTQSHLSDAEIAEITNEVQHWSEEDFTGLDDWINKDIHETKNSSDVSKDFSLHTGCGGYQITVHAEIHPVNSPKLNSVLPNIAVSDREIQMCTEICTQETNTSDNVLSMPTPKVDRINHPETNETTEKLSVCENAQQSNLYLFQTDNRELLSRSNHIDSERTCHVSNKCNLVDEQKILNPEELNSNILSSSNKLVTFSYDNNGVKSDIVNNTSLEPLGDIHLELFSDESTCELTNPGAGNIQGNDATTTDYETAKSGTQTSCDLFLTPATPPKLKKTKTCFEYSTMLDNVDTKKTNKKSTAVLTPKKIKWTPPYKRPLKDIDLFKKELSGSASVKELPSSHIEPMHFEENFYDNIENRLKSIINRPTVKQLRKSECLVSFRKTEHGVVEVPVQKKKFKSKKKKFVSPMLQRTSEEFDVTLLTNKNVQKFENYMNSSKKSSPLVRIETSCFQFTRSEVASRQTEITLSTDNENVFTNSEKNIQDFKNKLLQKFQDTSTVNSQDLSQYQENANPGYYTQNKEEIDNLVNKYRNIDDVDEEIISNSQNRFQNESFNSSIFSQSTR</sequence>
<dbReference type="SMART" id="SM00533">
    <property type="entry name" value="MUTSd"/>
    <property type="match status" value="1"/>
</dbReference>
<evidence type="ECO:0000256" key="3">
    <source>
        <dbReference type="ARBA" id="ARBA00022840"/>
    </source>
</evidence>
<dbReference type="InterPro" id="IPR000432">
    <property type="entry name" value="DNA_mismatch_repair_MutS_C"/>
</dbReference>
<dbReference type="InterPro" id="IPR036187">
    <property type="entry name" value="DNA_mismatch_repair_MutS_sf"/>
</dbReference>
<dbReference type="InterPro" id="IPR036678">
    <property type="entry name" value="MutS_con_dom_sf"/>
</dbReference>
<dbReference type="InterPro" id="IPR007860">
    <property type="entry name" value="DNA_mmatch_repair_MutS_con_dom"/>
</dbReference>
<dbReference type="Gene3D" id="3.30.420.110">
    <property type="entry name" value="MutS, connector domain"/>
    <property type="match status" value="1"/>
</dbReference>
<dbReference type="PANTHER" id="PTHR11361:SF21">
    <property type="entry name" value="MUTS PROTEIN HOMOLOG 4"/>
    <property type="match status" value="1"/>
</dbReference>
<dbReference type="SUPFAM" id="SSF48334">
    <property type="entry name" value="DNA repair protein MutS, domain III"/>
    <property type="match status" value="1"/>
</dbReference>
<dbReference type="SMART" id="SM00534">
    <property type="entry name" value="MUTSac"/>
    <property type="match status" value="1"/>
</dbReference>
<evidence type="ECO:0000259" key="7">
    <source>
        <dbReference type="PROSITE" id="PS00486"/>
    </source>
</evidence>
<dbReference type="InterPro" id="IPR007696">
    <property type="entry name" value="DNA_mismatch_repair_MutS_core"/>
</dbReference>
<evidence type="ECO:0000256" key="1">
    <source>
        <dbReference type="ARBA" id="ARBA00006271"/>
    </source>
</evidence>
<evidence type="ECO:0000313" key="8">
    <source>
        <dbReference type="EMBL" id="KAK4879853.1"/>
    </source>
</evidence>
<dbReference type="GO" id="GO:0030983">
    <property type="term" value="F:mismatched DNA binding"/>
    <property type="evidence" value="ECO:0007669"/>
    <property type="project" value="InterPro"/>
</dbReference>